<keyword evidence="3" id="KW-1185">Reference proteome</keyword>
<sequence>MADRLRGNASSFKSPNPGIDAGSLLGSQRSWNDIENETFANKRRKEANKPPAHKAKEMIERERQAARHAGRMQNRVAIERERRTSWNTERKATDEAAERLLNFIKAQQQQARHSHKWGNKITSKLHSKATQERNEADAEQEMLVLERNFEVARKAEEQRWLQELGENSNTRNAKIHVERCMTSQSLLDRGGSCCEDCQYDSTLSYMAEEQAQRSLRAVYDGN</sequence>
<dbReference type="RefSeq" id="XP_001554803.1">
    <property type="nucleotide sequence ID" value="XM_001554753.2"/>
</dbReference>
<reference evidence="2 3" key="2">
    <citation type="journal article" date="2012" name="Eukaryot. Cell">
        <title>Genome update of Botrytis cinerea strains B05.10 and T4.</title>
        <authorList>
            <person name="Staats M."/>
            <person name="van Kan J.A."/>
        </authorList>
    </citation>
    <scope>NUCLEOTIDE SEQUENCE [LARGE SCALE GENOMIC DNA]</scope>
    <source>
        <strain evidence="2 3">B05.10</strain>
    </source>
</reference>
<feature type="region of interest" description="Disordered" evidence="1">
    <location>
        <begin position="1"/>
        <end position="71"/>
    </location>
</feature>
<proteinExistence type="predicted"/>
<feature type="compositionally biased region" description="Basic residues" evidence="1">
    <location>
        <begin position="112"/>
        <end position="127"/>
    </location>
</feature>
<evidence type="ECO:0000256" key="1">
    <source>
        <dbReference type="SAM" id="MobiDB-lite"/>
    </source>
</evidence>
<dbReference type="EMBL" id="CP009817">
    <property type="protein sequence ID" value="ATZ56683.1"/>
    <property type="molecule type" value="Genomic_DNA"/>
</dbReference>
<organism evidence="2 3">
    <name type="scientific">Botryotinia fuckeliana (strain B05.10)</name>
    <name type="common">Noble rot fungus</name>
    <name type="synonym">Botrytis cinerea</name>
    <dbReference type="NCBI Taxonomy" id="332648"/>
    <lineage>
        <taxon>Eukaryota</taxon>
        <taxon>Fungi</taxon>
        <taxon>Dikarya</taxon>
        <taxon>Ascomycota</taxon>
        <taxon>Pezizomycotina</taxon>
        <taxon>Leotiomycetes</taxon>
        <taxon>Helotiales</taxon>
        <taxon>Sclerotiniaceae</taxon>
        <taxon>Botrytis</taxon>
    </lineage>
</organism>
<dbReference type="AlphaFoldDB" id="A0A384K1J5"/>
<dbReference type="VEuPathDB" id="FungiDB:Bcin13g05180"/>
<dbReference type="Proteomes" id="UP000001798">
    <property type="component" value="Chromosome 13"/>
</dbReference>
<accession>A0A384K1J5</accession>
<name>A0A384K1J5_BOTFB</name>
<feature type="region of interest" description="Disordered" evidence="1">
    <location>
        <begin position="106"/>
        <end position="138"/>
    </location>
</feature>
<dbReference type="GeneID" id="5435364"/>
<dbReference type="KEGG" id="bfu:BCIN_13g05180"/>
<evidence type="ECO:0000313" key="3">
    <source>
        <dbReference type="Proteomes" id="UP000001798"/>
    </source>
</evidence>
<feature type="compositionally biased region" description="Basic and acidic residues" evidence="1">
    <location>
        <begin position="54"/>
        <end position="65"/>
    </location>
</feature>
<reference evidence="2 3" key="1">
    <citation type="journal article" date="2011" name="PLoS Genet.">
        <title>Genomic analysis of the necrotrophic fungal pathogens Sclerotinia sclerotiorum and Botrytis cinerea.</title>
        <authorList>
            <person name="Amselem J."/>
            <person name="Cuomo C.A."/>
            <person name="van Kan J.A."/>
            <person name="Viaud M."/>
            <person name="Benito E.P."/>
            <person name="Couloux A."/>
            <person name="Coutinho P.M."/>
            <person name="de Vries R.P."/>
            <person name="Dyer P.S."/>
            <person name="Fillinger S."/>
            <person name="Fournier E."/>
            <person name="Gout L."/>
            <person name="Hahn M."/>
            <person name="Kohn L."/>
            <person name="Lapalu N."/>
            <person name="Plummer K.M."/>
            <person name="Pradier J.M."/>
            <person name="Quevillon E."/>
            <person name="Sharon A."/>
            <person name="Simon A."/>
            <person name="ten Have A."/>
            <person name="Tudzynski B."/>
            <person name="Tudzynski P."/>
            <person name="Wincker P."/>
            <person name="Andrew M."/>
            <person name="Anthouard V."/>
            <person name="Beever R.E."/>
            <person name="Beffa R."/>
            <person name="Benoit I."/>
            <person name="Bouzid O."/>
            <person name="Brault B."/>
            <person name="Chen Z."/>
            <person name="Choquer M."/>
            <person name="Collemare J."/>
            <person name="Cotton P."/>
            <person name="Danchin E.G."/>
            <person name="Da Silva C."/>
            <person name="Gautier A."/>
            <person name="Giraud C."/>
            <person name="Giraud T."/>
            <person name="Gonzalez C."/>
            <person name="Grossetete S."/>
            <person name="Guldener U."/>
            <person name="Henrissat B."/>
            <person name="Howlett B.J."/>
            <person name="Kodira C."/>
            <person name="Kretschmer M."/>
            <person name="Lappartient A."/>
            <person name="Leroch M."/>
            <person name="Levis C."/>
            <person name="Mauceli E."/>
            <person name="Neuveglise C."/>
            <person name="Oeser B."/>
            <person name="Pearson M."/>
            <person name="Poulain J."/>
            <person name="Poussereau N."/>
            <person name="Quesneville H."/>
            <person name="Rascle C."/>
            <person name="Schumacher J."/>
            <person name="Segurens B."/>
            <person name="Sexton A."/>
            <person name="Silva E."/>
            <person name="Sirven C."/>
            <person name="Soanes D.M."/>
            <person name="Talbot N.J."/>
            <person name="Templeton M."/>
            <person name="Yandava C."/>
            <person name="Yarden O."/>
            <person name="Zeng Q."/>
            <person name="Rollins J.A."/>
            <person name="Lebrun M.H."/>
            <person name="Dickman M."/>
        </authorList>
    </citation>
    <scope>NUCLEOTIDE SEQUENCE [LARGE SCALE GENOMIC DNA]</scope>
    <source>
        <strain evidence="2 3">B05.10</strain>
    </source>
</reference>
<protein>
    <submittedName>
        <fullName evidence="2">Uncharacterized protein</fullName>
    </submittedName>
</protein>
<gene>
    <name evidence="2" type="ORF">BCIN_13g05180</name>
</gene>
<reference evidence="2 3" key="3">
    <citation type="journal article" date="2017" name="Mol. Plant Pathol.">
        <title>A gapless genome sequence of the fungus Botrytis cinerea.</title>
        <authorList>
            <person name="Van Kan J.A."/>
            <person name="Stassen J.H."/>
            <person name="Mosbach A."/>
            <person name="Van Der Lee T.A."/>
            <person name="Faino L."/>
            <person name="Farmer A.D."/>
            <person name="Papasotiriou D.G."/>
            <person name="Zhou S."/>
            <person name="Seidl M.F."/>
            <person name="Cottam E."/>
            <person name="Edel D."/>
            <person name="Hahn M."/>
            <person name="Schwartz D.C."/>
            <person name="Dietrich R.A."/>
            <person name="Widdison S."/>
            <person name="Scalliet G."/>
        </authorList>
    </citation>
    <scope>NUCLEOTIDE SEQUENCE [LARGE SCALE GENOMIC DNA]</scope>
    <source>
        <strain evidence="2 3">B05.10</strain>
    </source>
</reference>
<dbReference type="OrthoDB" id="3513873at2759"/>
<evidence type="ECO:0000313" key="2">
    <source>
        <dbReference type="EMBL" id="ATZ56683.1"/>
    </source>
</evidence>